<dbReference type="Proteomes" id="UP000662259">
    <property type="component" value="Unassembled WGS sequence"/>
</dbReference>
<dbReference type="Pfam" id="PF01872">
    <property type="entry name" value="RibD_C"/>
    <property type="match status" value="1"/>
</dbReference>
<feature type="domain" description="Bacterial bifunctional deaminase-reductase C-terminal" evidence="1">
    <location>
        <begin position="3"/>
        <end position="188"/>
    </location>
</feature>
<dbReference type="PANTHER" id="PTHR38011:SF12">
    <property type="entry name" value="BIFUNCTIONAL DEAMINASE-REDUCTASE DOMAIN PROTEIN"/>
    <property type="match status" value="1"/>
</dbReference>
<evidence type="ECO:0000259" key="1">
    <source>
        <dbReference type="Pfam" id="PF01872"/>
    </source>
</evidence>
<reference evidence="2" key="1">
    <citation type="submission" date="2019-10" db="EMBL/GenBank/DDBJ databases">
        <title>Rhizobium leguminosarum symbiovar viciae collection.</title>
        <authorList>
            <person name="Boivin S."/>
            <person name="Lepetit M."/>
        </authorList>
    </citation>
    <scope>NUCLEOTIDE SEQUENCE</scope>
    <source>
        <strain evidence="2">L143</strain>
    </source>
</reference>
<dbReference type="SUPFAM" id="SSF53597">
    <property type="entry name" value="Dihydrofolate reductase-like"/>
    <property type="match status" value="1"/>
</dbReference>
<dbReference type="RefSeq" id="WP_168277333.1">
    <property type="nucleotide sequence ID" value="NZ_WIEZ01000026.1"/>
</dbReference>
<dbReference type="InterPro" id="IPR024072">
    <property type="entry name" value="DHFR-like_dom_sf"/>
</dbReference>
<sequence length="225" mass="24608">MVVRVDLMISLDGFATTTDQTPESPFGEDWPRLVGAYAATRTFRERVLKDTTGAGTTGLDDDYAKEYFENVGAEIMGAGMFGLHNFPDDPNWRGWWGDEPPFGCPVFVLTRKSRPSVEMVGGTTFHFLNTSPDDALQQAVRAANGKDVRIGGGPTVVRDYLKAGLVDRLHVAITPILLGRGIRLWDDLRGLEAGYTVKAETAPSGIIHLTFQRKPLASGRSRPLA</sequence>
<dbReference type="PANTHER" id="PTHR38011">
    <property type="entry name" value="DIHYDROFOLATE REDUCTASE FAMILY PROTEIN (AFU_ORTHOLOGUE AFUA_8G06820)"/>
    <property type="match status" value="1"/>
</dbReference>
<gene>
    <name evidence="2" type="ORF">GFL91_33595</name>
</gene>
<accession>A0A8I2H2M2</accession>
<dbReference type="AlphaFoldDB" id="A0A8I2H2M2"/>
<dbReference type="GO" id="GO:0009231">
    <property type="term" value="P:riboflavin biosynthetic process"/>
    <property type="evidence" value="ECO:0007669"/>
    <property type="project" value="InterPro"/>
</dbReference>
<dbReference type="Gene3D" id="3.40.430.10">
    <property type="entry name" value="Dihydrofolate Reductase, subunit A"/>
    <property type="match status" value="1"/>
</dbReference>
<dbReference type="GO" id="GO:0008703">
    <property type="term" value="F:5-amino-6-(5-phosphoribosylamino)uracil reductase activity"/>
    <property type="evidence" value="ECO:0007669"/>
    <property type="project" value="InterPro"/>
</dbReference>
<evidence type="ECO:0000313" key="3">
    <source>
        <dbReference type="Proteomes" id="UP000662259"/>
    </source>
</evidence>
<evidence type="ECO:0000313" key="2">
    <source>
        <dbReference type="EMBL" id="NKM49779.1"/>
    </source>
</evidence>
<comment type="caution">
    <text evidence="2">The sequence shown here is derived from an EMBL/GenBank/DDBJ whole genome shotgun (WGS) entry which is preliminary data.</text>
</comment>
<name>A0A8I2H2M2_RHILV</name>
<dbReference type="InterPro" id="IPR002734">
    <property type="entry name" value="RibDG_C"/>
</dbReference>
<protein>
    <submittedName>
        <fullName evidence="2">Deaminase</fullName>
    </submittedName>
</protein>
<proteinExistence type="predicted"/>
<organism evidence="2 3">
    <name type="scientific">Rhizobium leguminosarum bv. viciae</name>
    <dbReference type="NCBI Taxonomy" id="387"/>
    <lineage>
        <taxon>Bacteria</taxon>
        <taxon>Pseudomonadati</taxon>
        <taxon>Pseudomonadota</taxon>
        <taxon>Alphaproteobacteria</taxon>
        <taxon>Hyphomicrobiales</taxon>
        <taxon>Rhizobiaceae</taxon>
        <taxon>Rhizobium/Agrobacterium group</taxon>
        <taxon>Rhizobium</taxon>
    </lineage>
</organism>
<dbReference type="EMBL" id="WIEZ01000026">
    <property type="protein sequence ID" value="NKM49779.1"/>
    <property type="molecule type" value="Genomic_DNA"/>
</dbReference>
<dbReference type="InterPro" id="IPR050765">
    <property type="entry name" value="Riboflavin_Biosynth_HTPR"/>
</dbReference>